<proteinExistence type="predicted"/>
<dbReference type="HOGENOM" id="CLU_2801558_0_0_1"/>
<sequence length="68" mass="8011">MLQPRRGAGRCCRNGKREEGLESSRQHKRNKKKHEKIRDDDHVCSSQILAGFALPHRGSRDYFKKNYE</sequence>
<dbReference type="Gramene" id="OB01G48670.1">
    <property type="protein sequence ID" value="OB01G48670.1"/>
    <property type="gene ID" value="OB01G48670"/>
</dbReference>
<feature type="region of interest" description="Disordered" evidence="1">
    <location>
        <begin position="1"/>
        <end position="39"/>
    </location>
</feature>
<name>J3L6L1_ORYBR</name>
<feature type="compositionally biased region" description="Basic and acidic residues" evidence="1">
    <location>
        <begin position="15"/>
        <end position="25"/>
    </location>
</feature>
<organism evidence="2">
    <name type="scientific">Oryza brachyantha</name>
    <name type="common">malo sina</name>
    <dbReference type="NCBI Taxonomy" id="4533"/>
    <lineage>
        <taxon>Eukaryota</taxon>
        <taxon>Viridiplantae</taxon>
        <taxon>Streptophyta</taxon>
        <taxon>Embryophyta</taxon>
        <taxon>Tracheophyta</taxon>
        <taxon>Spermatophyta</taxon>
        <taxon>Magnoliopsida</taxon>
        <taxon>Liliopsida</taxon>
        <taxon>Poales</taxon>
        <taxon>Poaceae</taxon>
        <taxon>BOP clade</taxon>
        <taxon>Oryzoideae</taxon>
        <taxon>Oryzeae</taxon>
        <taxon>Oryzinae</taxon>
        <taxon>Oryza</taxon>
    </lineage>
</organism>
<evidence type="ECO:0000313" key="2">
    <source>
        <dbReference type="EnsemblPlants" id="OB01G48670.1"/>
    </source>
</evidence>
<accession>J3L6L1</accession>
<protein>
    <submittedName>
        <fullName evidence="2">Uncharacterized protein</fullName>
    </submittedName>
</protein>
<dbReference type="Proteomes" id="UP000006038">
    <property type="component" value="Chromosome 1"/>
</dbReference>
<keyword evidence="3" id="KW-1185">Reference proteome</keyword>
<evidence type="ECO:0000256" key="1">
    <source>
        <dbReference type="SAM" id="MobiDB-lite"/>
    </source>
</evidence>
<dbReference type="AlphaFoldDB" id="J3L6L1"/>
<evidence type="ECO:0000313" key="3">
    <source>
        <dbReference type="Proteomes" id="UP000006038"/>
    </source>
</evidence>
<reference evidence="2" key="2">
    <citation type="submission" date="2013-04" db="UniProtKB">
        <authorList>
            <consortium name="EnsemblPlants"/>
        </authorList>
    </citation>
    <scope>IDENTIFICATION</scope>
</reference>
<reference evidence="2" key="1">
    <citation type="journal article" date="2013" name="Nat. Commun.">
        <title>Whole-genome sequencing of Oryza brachyantha reveals mechanisms underlying Oryza genome evolution.</title>
        <authorList>
            <person name="Chen J."/>
            <person name="Huang Q."/>
            <person name="Gao D."/>
            <person name="Wang J."/>
            <person name="Lang Y."/>
            <person name="Liu T."/>
            <person name="Li B."/>
            <person name="Bai Z."/>
            <person name="Luis Goicoechea J."/>
            <person name="Liang C."/>
            <person name="Chen C."/>
            <person name="Zhang W."/>
            <person name="Sun S."/>
            <person name="Liao Y."/>
            <person name="Zhang X."/>
            <person name="Yang L."/>
            <person name="Song C."/>
            <person name="Wang M."/>
            <person name="Shi J."/>
            <person name="Liu G."/>
            <person name="Liu J."/>
            <person name="Zhou H."/>
            <person name="Zhou W."/>
            <person name="Yu Q."/>
            <person name="An N."/>
            <person name="Chen Y."/>
            <person name="Cai Q."/>
            <person name="Wang B."/>
            <person name="Liu B."/>
            <person name="Min J."/>
            <person name="Huang Y."/>
            <person name="Wu H."/>
            <person name="Li Z."/>
            <person name="Zhang Y."/>
            <person name="Yin Y."/>
            <person name="Song W."/>
            <person name="Jiang J."/>
            <person name="Jackson S.A."/>
            <person name="Wing R.A."/>
            <person name="Wang J."/>
            <person name="Chen M."/>
        </authorList>
    </citation>
    <scope>NUCLEOTIDE SEQUENCE [LARGE SCALE GENOMIC DNA]</scope>
    <source>
        <strain evidence="2">cv. IRGC 101232</strain>
    </source>
</reference>
<feature type="compositionally biased region" description="Basic residues" evidence="1">
    <location>
        <begin position="26"/>
        <end position="35"/>
    </location>
</feature>
<dbReference type="EnsemblPlants" id="OB01G48670.1">
    <property type="protein sequence ID" value="OB01G48670.1"/>
    <property type="gene ID" value="OB01G48670"/>
</dbReference>